<dbReference type="GeneID" id="25903984"/>
<keyword evidence="3" id="KW-1185">Reference proteome</keyword>
<dbReference type="Proteomes" id="UP000054560">
    <property type="component" value="Unassembled WGS sequence"/>
</dbReference>
<evidence type="ECO:0000313" key="2">
    <source>
        <dbReference type="EMBL" id="KNC84319.1"/>
    </source>
</evidence>
<dbReference type="EMBL" id="KQ241773">
    <property type="protein sequence ID" value="KNC84319.1"/>
    <property type="molecule type" value="Genomic_DNA"/>
</dbReference>
<feature type="compositionally biased region" description="Basic residues" evidence="1">
    <location>
        <begin position="124"/>
        <end position="137"/>
    </location>
</feature>
<evidence type="ECO:0000256" key="1">
    <source>
        <dbReference type="SAM" id="MobiDB-lite"/>
    </source>
</evidence>
<name>A0A0L0G5T9_9EUKA</name>
<feature type="region of interest" description="Disordered" evidence="1">
    <location>
        <begin position="62"/>
        <end position="145"/>
    </location>
</feature>
<sequence>MSSGYLFGRGLRASTGYVRNLSLRDSMHGDVHYNTLKQARTQRFGRTSLCSCQYMQTRNKSAIVQPHSQSDSDSHTPTPTPTHKGTNTDTNTSTRGGIPSKYNDTRKTSTNITDNAAALDKTTRAFRTRTHNRQRNTKLRDRETAEEEAIERLADTQRKDNIVMRNRKSTKAPSNKNILSVLQHEFGNSPPEKVMPESQRLKYERQEEDKVMRKSVYQGVVMEGESGKSTGWENIEDGKCGVHIVIGSATYI</sequence>
<feature type="compositionally biased region" description="Low complexity" evidence="1">
    <location>
        <begin position="67"/>
        <end position="94"/>
    </location>
</feature>
<proteinExistence type="predicted"/>
<evidence type="ECO:0000313" key="3">
    <source>
        <dbReference type="Proteomes" id="UP000054560"/>
    </source>
</evidence>
<gene>
    <name evidence="2" type="ORF">SARC_03480</name>
</gene>
<organism evidence="2 3">
    <name type="scientific">Sphaeroforma arctica JP610</name>
    <dbReference type="NCBI Taxonomy" id="667725"/>
    <lineage>
        <taxon>Eukaryota</taxon>
        <taxon>Ichthyosporea</taxon>
        <taxon>Ichthyophonida</taxon>
        <taxon>Sphaeroforma</taxon>
    </lineage>
</organism>
<dbReference type="AlphaFoldDB" id="A0A0L0G5T9"/>
<protein>
    <submittedName>
        <fullName evidence="2">Uncharacterized protein</fullName>
    </submittedName>
</protein>
<reference evidence="2 3" key="1">
    <citation type="submission" date="2011-02" db="EMBL/GenBank/DDBJ databases">
        <title>The Genome Sequence of Sphaeroforma arctica JP610.</title>
        <authorList>
            <consortium name="The Broad Institute Genome Sequencing Platform"/>
            <person name="Russ C."/>
            <person name="Cuomo C."/>
            <person name="Young S.K."/>
            <person name="Zeng Q."/>
            <person name="Gargeya S."/>
            <person name="Alvarado L."/>
            <person name="Berlin A."/>
            <person name="Chapman S.B."/>
            <person name="Chen Z."/>
            <person name="Freedman E."/>
            <person name="Gellesch M."/>
            <person name="Goldberg J."/>
            <person name="Griggs A."/>
            <person name="Gujja S."/>
            <person name="Heilman E."/>
            <person name="Heiman D."/>
            <person name="Howarth C."/>
            <person name="Mehta T."/>
            <person name="Neiman D."/>
            <person name="Pearson M."/>
            <person name="Roberts A."/>
            <person name="Saif S."/>
            <person name="Shea T."/>
            <person name="Shenoy N."/>
            <person name="Sisk P."/>
            <person name="Stolte C."/>
            <person name="Sykes S."/>
            <person name="White J."/>
            <person name="Yandava C."/>
            <person name="Burger G."/>
            <person name="Gray M.W."/>
            <person name="Holland P.W.H."/>
            <person name="King N."/>
            <person name="Lang F.B.F."/>
            <person name="Roger A.J."/>
            <person name="Ruiz-Trillo I."/>
            <person name="Haas B."/>
            <person name="Nusbaum C."/>
            <person name="Birren B."/>
        </authorList>
    </citation>
    <scope>NUCLEOTIDE SEQUENCE [LARGE SCALE GENOMIC DNA]</scope>
    <source>
        <strain evidence="2 3">JP610</strain>
    </source>
</reference>
<dbReference type="RefSeq" id="XP_014158221.1">
    <property type="nucleotide sequence ID" value="XM_014302746.1"/>
</dbReference>
<accession>A0A0L0G5T9</accession>